<feature type="region of interest" description="Disordered" evidence="1">
    <location>
        <begin position="1"/>
        <end position="20"/>
    </location>
</feature>
<organism evidence="3 5">
    <name type="scientific">Haloterrigena gelatinilytica</name>
    <dbReference type="NCBI Taxonomy" id="2741724"/>
    <lineage>
        <taxon>Archaea</taxon>
        <taxon>Methanobacteriati</taxon>
        <taxon>Methanobacteriota</taxon>
        <taxon>Stenosarchaea group</taxon>
        <taxon>Halobacteria</taxon>
        <taxon>Halobacteriales</taxon>
        <taxon>Natrialbaceae</taxon>
        <taxon>Haloterrigena</taxon>
    </lineage>
</organism>
<dbReference type="EMBL" id="JABURA010000001">
    <property type="protein sequence ID" value="NUB90553.1"/>
    <property type="molecule type" value="Genomic_DNA"/>
</dbReference>
<feature type="domain" description="Halobacterial output" evidence="2">
    <location>
        <begin position="21"/>
        <end position="90"/>
    </location>
</feature>
<evidence type="ECO:0000313" key="5">
    <source>
        <dbReference type="Proteomes" id="UP000728647"/>
    </source>
</evidence>
<evidence type="ECO:0000313" key="4">
    <source>
        <dbReference type="EMBL" id="NUC73636.1"/>
    </source>
</evidence>
<evidence type="ECO:0000259" key="2">
    <source>
        <dbReference type="Pfam" id="PF18545"/>
    </source>
</evidence>
<sequence length="95" mass="10489">MSTDNQTYQGSGDTTFSPDENRTLSEAVLGAIEAHQDIDLVEADFTLYEIINPDALERLFRFNQNAATTVSFVIDGTHVSLHDAGDEIEIRVTDV</sequence>
<dbReference type="EMBL" id="JABUQZ010000001">
    <property type="protein sequence ID" value="NUC73636.1"/>
    <property type="molecule type" value="Genomic_DNA"/>
</dbReference>
<keyword evidence="6" id="KW-1185">Reference proteome</keyword>
<dbReference type="Pfam" id="PF18545">
    <property type="entry name" value="HalOD1"/>
    <property type="match status" value="1"/>
</dbReference>
<name>A0A8J8KDU5_9EURY</name>
<accession>A0A8J8KDU5</accession>
<protein>
    <recommendedName>
        <fullName evidence="2">Halobacterial output domain-containing protein</fullName>
    </recommendedName>
</protein>
<dbReference type="Proteomes" id="UP000728647">
    <property type="component" value="Unassembled WGS sequence"/>
</dbReference>
<dbReference type="InterPro" id="IPR040624">
    <property type="entry name" value="HalOD1"/>
</dbReference>
<dbReference type="Proteomes" id="UP001016761">
    <property type="component" value="Unassembled WGS sequence"/>
</dbReference>
<evidence type="ECO:0000256" key="1">
    <source>
        <dbReference type="SAM" id="MobiDB-lite"/>
    </source>
</evidence>
<dbReference type="RefSeq" id="WP_174681456.1">
    <property type="nucleotide sequence ID" value="NZ_JABUQZ010000001.1"/>
</dbReference>
<evidence type="ECO:0000313" key="6">
    <source>
        <dbReference type="Proteomes" id="UP001016761"/>
    </source>
</evidence>
<dbReference type="OrthoDB" id="271604at2157"/>
<dbReference type="AlphaFoldDB" id="A0A8J8KDU5"/>
<feature type="compositionally biased region" description="Polar residues" evidence="1">
    <location>
        <begin position="1"/>
        <end position="18"/>
    </location>
</feature>
<gene>
    <name evidence="3" type="ORF">HT576_05855</name>
    <name evidence="4" type="ORF">HTZ84_15205</name>
</gene>
<proteinExistence type="predicted"/>
<evidence type="ECO:0000313" key="3">
    <source>
        <dbReference type="EMBL" id="NUB90553.1"/>
    </source>
</evidence>
<comment type="caution">
    <text evidence="3">The sequence shown here is derived from an EMBL/GenBank/DDBJ whole genome shotgun (WGS) entry which is preliminary data.</text>
</comment>
<reference evidence="3 6" key="1">
    <citation type="submission" date="2020-06" db="EMBL/GenBank/DDBJ databases">
        <title>Haloterrigena sp. nov., an extremely halophilic archaeon isolated from a saline sediment.</title>
        <authorList>
            <person name="Liu B.-B."/>
        </authorList>
    </citation>
    <scope>NUCLEOTIDE SEQUENCE</scope>
    <source>
        <strain evidence="3">SYSU A121-1</strain>
        <strain evidence="4 6">SYSU A558-1</strain>
    </source>
</reference>